<reference evidence="1" key="1">
    <citation type="submission" date="2021-02" db="EMBL/GenBank/DDBJ databases">
        <authorList>
            <person name="Dougan E. K."/>
            <person name="Rhodes N."/>
            <person name="Thang M."/>
            <person name="Chan C."/>
        </authorList>
    </citation>
    <scope>NUCLEOTIDE SEQUENCE</scope>
</reference>
<evidence type="ECO:0000313" key="2">
    <source>
        <dbReference type="Proteomes" id="UP000601435"/>
    </source>
</evidence>
<dbReference type="OrthoDB" id="10578577at2759"/>
<protein>
    <submittedName>
        <fullName evidence="1">Uncharacterized protein</fullName>
    </submittedName>
</protein>
<dbReference type="AlphaFoldDB" id="A0A813A9L7"/>
<accession>A0A813A9L7</accession>
<feature type="non-terminal residue" evidence="1">
    <location>
        <position position="1"/>
    </location>
</feature>
<sequence length="121" mass="13508">CCPCLTLRLCGLEPRRRWRRWHLKGGRAWPPVKVRAAAHDSLSAEIIALAKAQKSSQSLSLLRSSRDRLPPNVVNAVLGAVAKRGGRVDDLLAELEEDIALRDIGSPTAEWQIPIEFWVFC</sequence>
<organism evidence="1 2">
    <name type="scientific">Symbiodinium necroappetens</name>
    <dbReference type="NCBI Taxonomy" id="1628268"/>
    <lineage>
        <taxon>Eukaryota</taxon>
        <taxon>Sar</taxon>
        <taxon>Alveolata</taxon>
        <taxon>Dinophyceae</taxon>
        <taxon>Suessiales</taxon>
        <taxon>Symbiodiniaceae</taxon>
        <taxon>Symbiodinium</taxon>
    </lineage>
</organism>
<evidence type="ECO:0000313" key="1">
    <source>
        <dbReference type="EMBL" id="CAE7857253.1"/>
    </source>
</evidence>
<dbReference type="Proteomes" id="UP000601435">
    <property type="component" value="Unassembled WGS sequence"/>
</dbReference>
<gene>
    <name evidence="1" type="ORF">SNEC2469_LOCUS26983</name>
</gene>
<dbReference type="EMBL" id="CAJNJA010056030">
    <property type="protein sequence ID" value="CAE7857253.1"/>
    <property type="molecule type" value="Genomic_DNA"/>
</dbReference>
<proteinExistence type="predicted"/>
<name>A0A813A9L7_9DINO</name>
<comment type="caution">
    <text evidence="1">The sequence shown here is derived from an EMBL/GenBank/DDBJ whole genome shotgun (WGS) entry which is preliminary data.</text>
</comment>
<keyword evidence="2" id="KW-1185">Reference proteome</keyword>